<sequence>MTKLLKILGNIVLFLVEIVLICIIVFAFLIRTSNFQTYLAHKGAEFLTEKLDTKVSIGRVDVAFIDQVYFDQLYIEDQQQDTLFYINEFRVNYNLSGAMLLNFNIEKVRLKKAKIALRRRKDAEDLNLQFIIDAFKPEDAKDEPLDFAFNIKKVELINSHFIFDDENAQYVNHGVDFKHIDAKHINLTAYDVLIYPDKYIADIQEFNFQEKSGFELTGLTTRALFGPKGLRMAETELKTRRSHLKVNSFALKTRDLSSFSHFVDSVGLESDFKTSEVALNEVALFAPQLKGMNEVVTLAGNSKNAVNDLLLNDISIAFGKGTKIKGDFSLPNFTQLSRANIKQQLDYLSVNVSDIKQFRLPDSAPQKYISWPEVLDELRFFEINDIAVDGNVNDLNFDIEDLNTNLGSFQFQDAFRVLSDTNYQTFTILPKNNNQSQVQVSALSLSAIVKDKNYGKLNGLFGLNTAIITSDKIQIKGVEGTLTNTELYDYSYDYIILDGFDYTLNNNLVTTQNSIQGKMYVRDENFDLSFDGLFSMGNDLKIKADIDLECARLDQLNSAFENMGELSSFIKIDAAGSDFNDFKGDLFIDSLYYEEDTASFSTTNFNGFVERRTDKDSIAIQSDFVAVDINGLIDYSKVGRNIRAQIGQLFPAMNVGIEEMVSDDHSKFDYDIKIKRINPILNVLYPVVQVADQTFINGYYNGNTNALGVNLSSDYVAYDNIRLSQIDAMQEISNQELLALIDVNKMYLNDSLTVQNIHFTGLAADGGLDSQLLFEDQSESSSNVEWFTNLQEKSAFEIKVFPSYITLNGHQWNLKNHAELSYIDECLIVEGLKLEHEDQYVSANGHLSSSMYDKMYLDVMDLDLKELGDILGPDNVLSGTMNVSGYVTTPVSNLQFFGEAIIDEFKINETKVGNLSFGADYTSNNEKVNLFGDILYGSKQTFQFKGDYYLSERSQALGNLDFTMIFNKTDISVVNEFLDPDVISDLRGNLNGELKLIGTFKEPVMTGKVDFNDGMINLAILGSNMFFEGEIESVKDGVYINQMPVKDVEGNTGFLTGSLFHDNFSNFYFELIANLEEHPVKRLATDPSKPFPVDRFKVMNTSYDIENPYYGEAYITGIANISGYADNLSIIVNAKTKRGTKIVFPMYGPTTITEDGFISFKKDSSMVAESEKRVDLTGVDLQLNFDVTDEAQVKLIFDEKVGDEISARGKGDLSLTVDQFNDLAMDGTYRVSDGVYNFVLGPYKQNFNISPGGTVQWAGDPYEAILNIDAYYRTMANLSVVMPDVVNSQSSNNEEIFSHLNITGNMMSPEIAFDLEAPKASESGKAIISRIRSDQDELNKQFFSILISKSFIPLSGQGGGSGAAGGGAFLDLATTQINNILNKMTEGYQMNVNLENDEFSGQFSGEFGVSKAFLDDRLLVSGSFGVGTTRGENGTSDELPSQNQFIGDVKVEYLLNEQGTFRMNVFNESNNTTVLQNEAKGQFTQGLGVSYKEDFHTLEDFKLFQFFANIFRKRDEWVDVQEQKNNKVPIPAEYRDGKAIKNEE</sequence>
<keyword evidence="2 5" id="KW-0812">Transmembrane</keyword>
<comment type="subcellular location">
    <subcellularLocation>
        <location evidence="1">Membrane</location>
        <topology evidence="1">Single-pass membrane protein</topology>
    </subcellularLocation>
</comment>
<dbReference type="OrthoDB" id="680700at2"/>
<evidence type="ECO:0000256" key="3">
    <source>
        <dbReference type="ARBA" id="ARBA00022989"/>
    </source>
</evidence>
<evidence type="ECO:0000256" key="5">
    <source>
        <dbReference type="SAM" id="Phobius"/>
    </source>
</evidence>
<organism evidence="7 8">
    <name type="scientific">Brumimicrobium salinarum</name>
    <dbReference type="NCBI Taxonomy" id="2058658"/>
    <lineage>
        <taxon>Bacteria</taxon>
        <taxon>Pseudomonadati</taxon>
        <taxon>Bacteroidota</taxon>
        <taxon>Flavobacteriia</taxon>
        <taxon>Flavobacteriales</taxon>
        <taxon>Crocinitomicaceae</taxon>
        <taxon>Brumimicrobium</taxon>
    </lineage>
</organism>
<gene>
    <name evidence="7" type="ORF">CW751_03635</name>
</gene>
<evidence type="ECO:0000256" key="2">
    <source>
        <dbReference type="ARBA" id="ARBA00022692"/>
    </source>
</evidence>
<protein>
    <recommendedName>
        <fullName evidence="6">Translocation and assembly module TamB C-terminal domain-containing protein</fullName>
    </recommendedName>
</protein>
<accession>A0A2I0R4X5</accession>
<evidence type="ECO:0000259" key="6">
    <source>
        <dbReference type="Pfam" id="PF04357"/>
    </source>
</evidence>
<dbReference type="EMBL" id="PJNI01000002">
    <property type="protein sequence ID" value="PKR81627.1"/>
    <property type="molecule type" value="Genomic_DNA"/>
</dbReference>
<dbReference type="Proteomes" id="UP000236654">
    <property type="component" value="Unassembled WGS sequence"/>
</dbReference>
<comment type="caution">
    <text evidence="7">The sequence shown here is derived from an EMBL/GenBank/DDBJ whole genome shotgun (WGS) entry which is preliminary data.</text>
</comment>
<dbReference type="InterPro" id="IPR007452">
    <property type="entry name" value="TamB_C"/>
</dbReference>
<name>A0A2I0R4X5_9FLAO</name>
<dbReference type="RefSeq" id="WP_101333641.1">
    <property type="nucleotide sequence ID" value="NZ_PJNI01000002.1"/>
</dbReference>
<dbReference type="PANTHER" id="PTHR36985:SF1">
    <property type="entry name" value="TRANSLOCATION AND ASSEMBLY MODULE SUBUNIT TAMB"/>
    <property type="match status" value="1"/>
</dbReference>
<evidence type="ECO:0000256" key="1">
    <source>
        <dbReference type="ARBA" id="ARBA00004167"/>
    </source>
</evidence>
<dbReference type="PANTHER" id="PTHR36985">
    <property type="entry name" value="TRANSLOCATION AND ASSEMBLY MODULE SUBUNIT TAMB"/>
    <property type="match status" value="1"/>
</dbReference>
<keyword evidence="4 5" id="KW-0472">Membrane</keyword>
<feature type="domain" description="Translocation and assembly module TamB C-terminal" evidence="6">
    <location>
        <begin position="1046"/>
        <end position="1495"/>
    </location>
</feature>
<evidence type="ECO:0000313" key="7">
    <source>
        <dbReference type="EMBL" id="PKR81627.1"/>
    </source>
</evidence>
<evidence type="ECO:0000313" key="8">
    <source>
        <dbReference type="Proteomes" id="UP000236654"/>
    </source>
</evidence>
<keyword evidence="3 5" id="KW-1133">Transmembrane helix</keyword>
<keyword evidence="8" id="KW-1185">Reference proteome</keyword>
<dbReference type="GO" id="GO:0009306">
    <property type="term" value="P:protein secretion"/>
    <property type="evidence" value="ECO:0007669"/>
    <property type="project" value="InterPro"/>
</dbReference>
<evidence type="ECO:0000256" key="4">
    <source>
        <dbReference type="ARBA" id="ARBA00023136"/>
    </source>
</evidence>
<dbReference type="GO" id="GO:0005886">
    <property type="term" value="C:plasma membrane"/>
    <property type="evidence" value="ECO:0007669"/>
    <property type="project" value="InterPro"/>
</dbReference>
<dbReference type="Pfam" id="PF04357">
    <property type="entry name" value="TamB"/>
    <property type="match status" value="1"/>
</dbReference>
<feature type="transmembrane region" description="Helical" evidence="5">
    <location>
        <begin position="7"/>
        <end position="30"/>
    </location>
</feature>
<proteinExistence type="predicted"/>
<reference evidence="7 8" key="1">
    <citation type="submission" date="2017-12" db="EMBL/GenBank/DDBJ databases">
        <title>The draft genome sequence of Brumimicrobium saltpan LHR20.</title>
        <authorList>
            <person name="Do Z.-J."/>
            <person name="Luo H.-R."/>
        </authorList>
    </citation>
    <scope>NUCLEOTIDE SEQUENCE [LARGE SCALE GENOMIC DNA]</scope>
    <source>
        <strain evidence="7 8">LHR20</strain>
    </source>
</reference>